<dbReference type="AlphaFoldDB" id="A0A7S3K705"/>
<evidence type="ECO:0000313" key="2">
    <source>
        <dbReference type="EMBL" id="CAE0375006.1"/>
    </source>
</evidence>
<protein>
    <submittedName>
        <fullName evidence="2">Uncharacterized protein</fullName>
    </submittedName>
</protein>
<reference evidence="2" key="1">
    <citation type="submission" date="2021-01" db="EMBL/GenBank/DDBJ databases">
        <authorList>
            <person name="Corre E."/>
            <person name="Pelletier E."/>
            <person name="Niang G."/>
            <person name="Scheremetjew M."/>
            <person name="Finn R."/>
            <person name="Kale V."/>
            <person name="Holt S."/>
            <person name="Cochrane G."/>
            <person name="Meng A."/>
            <person name="Brown T."/>
            <person name="Cohen L."/>
        </authorList>
    </citation>
    <scope>NUCLEOTIDE SEQUENCE</scope>
    <source>
        <strain evidence="2">CCMP1510</strain>
    </source>
</reference>
<gene>
    <name evidence="2" type="ORF">ALAG00032_LOCUS15810</name>
</gene>
<proteinExistence type="predicted"/>
<dbReference type="EMBL" id="HBIJ01023880">
    <property type="protein sequence ID" value="CAE0375006.1"/>
    <property type="molecule type" value="Transcribed_RNA"/>
</dbReference>
<name>A0A7S3K705_9STRA</name>
<feature type="compositionally biased region" description="Basic and acidic residues" evidence="1">
    <location>
        <begin position="56"/>
        <end position="68"/>
    </location>
</feature>
<feature type="compositionally biased region" description="Basic and acidic residues" evidence="1">
    <location>
        <begin position="75"/>
        <end position="99"/>
    </location>
</feature>
<sequence>MALLARLTGSGRSTARRISKNNLEDIDLNIFDNREITDDDSEAGNVESKESEEEKEIIRAQKAEEAQREISQSADSKRDLSETIEDIKEEPNNKKEEKPMIVNATIVPSAEEQAERAKQREERLELYRREISDTRASIVSQREMWEKLVKDSEAQVRQLREELAKTREERDTLRAKVSSGDLEYRQKTNEFTENLIRQKMRAAELGSEIDMFKHHAQLFNKRREQFQLKQKTSRWVTSIKINS</sequence>
<feature type="region of interest" description="Disordered" evidence="1">
    <location>
        <begin position="35"/>
        <end position="99"/>
    </location>
</feature>
<accession>A0A7S3K705</accession>
<organism evidence="2">
    <name type="scientific">Aureoumbra lagunensis</name>
    <dbReference type="NCBI Taxonomy" id="44058"/>
    <lineage>
        <taxon>Eukaryota</taxon>
        <taxon>Sar</taxon>
        <taxon>Stramenopiles</taxon>
        <taxon>Ochrophyta</taxon>
        <taxon>Pelagophyceae</taxon>
        <taxon>Pelagomonadales</taxon>
        <taxon>Aureoumbra</taxon>
    </lineage>
</organism>
<evidence type="ECO:0000256" key="1">
    <source>
        <dbReference type="SAM" id="MobiDB-lite"/>
    </source>
</evidence>